<comment type="caution">
    <text evidence="1">The sequence shown here is derived from an EMBL/GenBank/DDBJ whole genome shotgun (WGS) entry which is preliminary data.</text>
</comment>
<dbReference type="OrthoDB" id="2922289at2759"/>
<evidence type="ECO:0000313" key="2">
    <source>
        <dbReference type="Proteomes" id="UP000578531"/>
    </source>
</evidence>
<organism evidence="1 2">
    <name type="scientific">Letharia columbiana</name>
    <dbReference type="NCBI Taxonomy" id="112416"/>
    <lineage>
        <taxon>Eukaryota</taxon>
        <taxon>Fungi</taxon>
        <taxon>Dikarya</taxon>
        <taxon>Ascomycota</taxon>
        <taxon>Pezizomycotina</taxon>
        <taxon>Lecanoromycetes</taxon>
        <taxon>OSLEUM clade</taxon>
        <taxon>Lecanoromycetidae</taxon>
        <taxon>Lecanorales</taxon>
        <taxon>Lecanorineae</taxon>
        <taxon>Parmeliaceae</taxon>
        <taxon>Letharia</taxon>
    </lineage>
</organism>
<dbReference type="GeneID" id="59284211"/>
<evidence type="ECO:0000313" key="1">
    <source>
        <dbReference type="EMBL" id="KAF6239277.1"/>
    </source>
</evidence>
<keyword evidence="2" id="KW-1185">Reference proteome</keyword>
<proteinExistence type="predicted"/>
<name>A0A8H6L8C1_9LECA</name>
<gene>
    <name evidence="1" type="ORF">HO173_002538</name>
</gene>
<dbReference type="RefSeq" id="XP_037168564.1">
    <property type="nucleotide sequence ID" value="XM_037304471.1"/>
</dbReference>
<dbReference type="AlphaFoldDB" id="A0A8H6L8C1"/>
<accession>A0A8H6L8C1</accession>
<sequence length="153" mass="17650">MDSMFDRLMWCLYLVTLDPHELTDYDIPLVLKHLDDYLHKYSRAEVGGINLAMLPQNEALVYGKFVLQQNSGQIEAIQQAKMVGDGHSTAEINMPIGTRDEAWLLRATSVRTVLAHLWRKLREDPTKIWKQAGHLEADIERLRAMLILYDTTE</sequence>
<reference evidence="1 2" key="1">
    <citation type="journal article" date="2020" name="Genomics">
        <title>Complete, high-quality genomes from long-read metagenomic sequencing of two wolf lichen thalli reveals enigmatic genome architecture.</title>
        <authorList>
            <person name="McKenzie S.K."/>
            <person name="Walston R.F."/>
            <person name="Allen J.L."/>
        </authorList>
    </citation>
    <scope>NUCLEOTIDE SEQUENCE [LARGE SCALE GENOMIC DNA]</scope>
    <source>
        <strain evidence="1">WasteWater2</strain>
    </source>
</reference>
<dbReference type="Proteomes" id="UP000578531">
    <property type="component" value="Unassembled WGS sequence"/>
</dbReference>
<dbReference type="EMBL" id="JACCJC010000006">
    <property type="protein sequence ID" value="KAF6239277.1"/>
    <property type="molecule type" value="Genomic_DNA"/>
</dbReference>
<protein>
    <submittedName>
        <fullName evidence="1">Uncharacterized protein</fullName>
    </submittedName>
</protein>